<evidence type="ECO:0000256" key="4">
    <source>
        <dbReference type="ARBA" id="ARBA00022723"/>
    </source>
</evidence>
<dbReference type="Pfam" id="PF13646">
    <property type="entry name" value="HEAT_2"/>
    <property type="match status" value="1"/>
</dbReference>
<dbReference type="GO" id="GO:0051539">
    <property type="term" value="F:4 iron, 4 sulfur cluster binding"/>
    <property type="evidence" value="ECO:0007669"/>
    <property type="project" value="UniProtKB-KW"/>
</dbReference>
<evidence type="ECO:0000256" key="6">
    <source>
        <dbReference type="ARBA" id="ARBA00023002"/>
    </source>
</evidence>
<dbReference type="InterPro" id="IPR004155">
    <property type="entry name" value="PBS_lyase_HEAT"/>
</dbReference>
<gene>
    <name evidence="10" type="primary">queG</name>
    <name evidence="10" type="ORF">ENP34_05135</name>
</gene>
<dbReference type="InterPro" id="IPR011989">
    <property type="entry name" value="ARM-like"/>
</dbReference>
<sequence length="405" mass="45332">MKALTRDRLQELARQAGLAVSAVTTADAFPETAGVLVERIREGHMAGLDWFTEDRARFSADPRNLHPTARSIISVGVPYWQPDIQPPQDDVPRGRISRYAWGRDYHKTLRARMERLHALLEAELGRRIEARFLVDTARIVDRAAAARAGLGWYGKNTMVLVPGYGSWVMLGELVVDVEIEPDAPLRPRCGRCTACIDVCPTGALVGPYTLKTPRCISFLTIELRGPIPRELRPLMGNWVFGCDLCQEICPYTAAARPVADPDFRPERIEHCFPALDWLLWMTEEEFREVYRGRAVLRAKRSGLARNAAVALGNIGRPSDLAILEEVLTRHDLPLVRGHAAWAMARIDAGTARPALLAALEREPDPYVRDEIRQAIEAPPPPCDRRPPVTAQPVRLLRHRTLAPAR</sequence>
<dbReference type="SUPFAM" id="SSF48371">
    <property type="entry name" value="ARM repeat"/>
    <property type="match status" value="1"/>
</dbReference>
<keyword evidence="8" id="KW-0411">Iron-sulfur</keyword>
<evidence type="ECO:0000256" key="1">
    <source>
        <dbReference type="ARBA" id="ARBA00022485"/>
    </source>
</evidence>
<dbReference type="EC" id="1.17.99.6" evidence="10"/>
<dbReference type="PROSITE" id="PS51379">
    <property type="entry name" value="4FE4S_FER_2"/>
    <property type="match status" value="1"/>
</dbReference>
<keyword evidence="6 10" id="KW-0560">Oxidoreductase</keyword>
<organism evidence="10">
    <name type="scientific">Thermorudis peleae</name>
    <dbReference type="NCBI Taxonomy" id="1382356"/>
    <lineage>
        <taxon>Bacteria</taxon>
        <taxon>Pseudomonadati</taxon>
        <taxon>Thermomicrobiota</taxon>
        <taxon>Thermomicrobia</taxon>
        <taxon>Thermomicrobia incertae sedis</taxon>
        <taxon>Thermorudis</taxon>
    </lineage>
</organism>
<dbReference type="InterPro" id="IPR016024">
    <property type="entry name" value="ARM-type_fold"/>
</dbReference>
<dbReference type="EMBL" id="DSIY01000122">
    <property type="protein sequence ID" value="HEG90811.1"/>
    <property type="molecule type" value="Genomic_DNA"/>
</dbReference>
<dbReference type="AlphaFoldDB" id="A0A831TE98"/>
<feature type="domain" description="4Fe-4S ferredoxin-type" evidence="9">
    <location>
        <begin position="177"/>
        <end position="209"/>
    </location>
</feature>
<dbReference type="InterPro" id="IPR004453">
    <property type="entry name" value="QueG"/>
</dbReference>
<keyword evidence="3" id="KW-0819">tRNA processing</keyword>
<proteinExistence type="predicted"/>
<keyword evidence="5" id="KW-0671">Queuosine biosynthesis</keyword>
<evidence type="ECO:0000256" key="2">
    <source>
        <dbReference type="ARBA" id="ARBA00022490"/>
    </source>
</evidence>
<dbReference type="NCBIfam" id="TIGR00276">
    <property type="entry name" value="tRNA epoxyqueuosine(34) reductase QueG"/>
    <property type="match status" value="1"/>
</dbReference>
<dbReference type="InterPro" id="IPR017900">
    <property type="entry name" value="4Fe4S_Fe_S_CS"/>
</dbReference>
<evidence type="ECO:0000256" key="7">
    <source>
        <dbReference type="ARBA" id="ARBA00023004"/>
    </source>
</evidence>
<evidence type="ECO:0000256" key="5">
    <source>
        <dbReference type="ARBA" id="ARBA00022785"/>
    </source>
</evidence>
<dbReference type="GO" id="GO:0052693">
    <property type="term" value="F:epoxyqueuosine reductase activity"/>
    <property type="evidence" value="ECO:0007669"/>
    <property type="project" value="UniProtKB-EC"/>
</dbReference>
<name>A0A831TE98_9BACT</name>
<dbReference type="Pfam" id="PF13484">
    <property type="entry name" value="Fer4_16"/>
    <property type="match status" value="1"/>
</dbReference>
<dbReference type="PANTHER" id="PTHR30002">
    <property type="entry name" value="EPOXYQUEUOSINE REDUCTASE"/>
    <property type="match status" value="1"/>
</dbReference>
<protein>
    <submittedName>
        <fullName evidence="10">tRNA epoxyqueuosine(34) reductase QueG</fullName>
        <ecNumber evidence="10">1.17.99.6</ecNumber>
    </submittedName>
</protein>
<keyword evidence="7" id="KW-0408">Iron</keyword>
<comment type="caution">
    <text evidence="10">The sequence shown here is derived from an EMBL/GenBank/DDBJ whole genome shotgun (WGS) entry which is preliminary data.</text>
</comment>
<keyword evidence="1" id="KW-0004">4Fe-4S</keyword>
<evidence type="ECO:0000256" key="3">
    <source>
        <dbReference type="ARBA" id="ARBA00022694"/>
    </source>
</evidence>
<keyword evidence="4" id="KW-0479">Metal-binding</keyword>
<reference evidence="10" key="1">
    <citation type="journal article" date="2020" name="mSystems">
        <title>Genome- and Community-Level Interaction Insights into Carbon Utilization and Element Cycling Functions of Hydrothermarchaeota in Hydrothermal Sediment.</title>
        <authorList>
            <person name="Zhou Z."/>
            <person name="Liu Y."/>
            <person name="Xu W."/>
            <person name="Pan J."/>
            <person name="Luo Z.H."/>
            <person name="Li M."/>
        </authorList>
    </citation>
    <scope>NUCLEOTIDE SEQUENCE [LARGE SCALE GENOMIC DNA]</scope>
    <source>
        <strain evidence="10">SpSt-210</strain>
    </source>
</reference>
<dbReference type="PANTHER" id="PTHR30002:SF4">
    <property type="entry name" value="EPOXYQUEUOSINE REDUCTASE"/>
    <property type="match status" value="1"/>
</dbReference>
<dbReference type="InterPro" id="IPR017896">
    <property type="entry name" value="4Fe4S_Fe-S-bd"/>
</dbReference>
<dbReference type="Gene3D" id="1.25.10.10">
    <property type="entry name" value="Leucine-rich Repeat Variant"/>
    <property type="match status" value="1"/>
</dbReference>
<dbReference type="PROSITE" id="PS00198">
    <property type="entry name" value="4FE4S_FER_1"/>
    <property type="match status" value="1"/>
</dbReference>
<dbReference type="InterPro" id="IPR013542">
    <property type="entry name" value="QueG_DUF1730"/>
</dbReference>
<evidence type="ECO:0000256" key="8">
    <source>
        <dbReference type="ARBA" id="ARBA00023014"/>
    </source>
</evidence>
<dbReference type="GO" id="GO:0046872">
    <property type="term" value="F:metal ion binding"/>
    <property type="evidence" value="ECO:0007669"/>
    <property type="project" value="UniProtKB-KW"/>
</dbReference>
<dbReference type="SMART" id="SM00567">
    <property type="entry name" value="EZ_HEAT"/>
    <property type="match status" value="2"/>
</dbReference>
<dbReference type="Gene3D" id="3.30.70.20">
    <property type="match status" value="1"/>
</dbReference>
<dbReference type="SUPFAM" id="SSF46548">
    <property type="entry name" value="alpha-helical ferredoxin"/>
    <property type="match status" value="1"/>
</dbReference>
<dbReference type="GO" id="GO:0008616">
    <property type="term" value="P:tRNA queuosine(34) biosynthetic process"/>
    <property type="evidence" value="ECO:0007669"/>
    <property type="project" value="UniProtKB-KW"/>
</dbReference>
<keyword evidence="2" id="KW-0963">Cytoplasm</keyword>
<accession>A0A831TE98</accession>
<evidence type="ECO:0000259" key="9">
    <source>
        <dbReference type="PROSITE" id="PS51379"/>
    </source>
</evidence>
<evidence type="ECO:0000313" key="10">
    <source>
        <dbReference type="EMBL" id="HEG90811.1"/>
    </source>
</evidence>
<dbReference type="Pfam" id="PF08331">
    <property type="entry name" value="QueG_DUF1730"/>
    <property type="match status" value="1"/>
</dbReference>